<dbReference type="InterPro" id="IPR029018">
    <property type="entry name" value="Hex-like_dom2"/>
</dbReference>
<dbReference type="Proteomes" id="UP001501591">
    <property type="component" value="Unassembled WGS sequence"/>
</dbReference>
<evidence type="ECO:0000313" key="4">
    <source>
        <dbReference type="EMBL" id="GAA3937546.1"/>
    </source>
</evidence>
<comment type="caution">
    <text evidence="4">The sequence shown here is derived from an EMBL/GenBank/DDBJ whole genome shotgun (WGS) entry which is preliminary data.</text>
</comment>
<dbReference type="Pfam" id="PF00728">
    <property type="entry name" value="Glyco_hydro_20"/>
    <property type="match status" value="1"/>
</dbReference>
<keyword evidence="5" id="KW-1185">Reference proteome</keyword>
<evidence type="ECO:0000259" key="3">
    <source>
        <dbReference type="Pfam" id="PF00728"/>
    </source>
</evidence>
<accession>A0ABP7N5Z5</accession>
<keyword evidence="2" id="KW-0378">Hydrolase</keyword>
<dbReference type="SUPFAM" id="SSF51445">
    <property type="entry name" value="(Trans)glycosidases"/>
    <property type="match status" value="1"/>
</dbReference>
<dbReference type="PANTHER" id="PTHR43678:SF1">
    <property type="entry name" value="BETA-N-ACETYLHEXOSAMINIDASE"/>
    <property type="match status" value="1"/>
</dbReference>
<evidence type="ECO:0000256" key="1">
    <source>
        <dbReference type="ARBA" id="ARBA00006285"/>
    </source>
</evidence>
<evidence type="ECO:0000313" key="5">
    <source>
        <dbReference type="Proteomes" id="UP001501591"/>
    </source>
</evidence>
<dbReference type="SUPFAM" id="SSF55545">
    <property type="entry name" value="beta-N-acetylhexosaminidase-like domain"/>
    <property type="match status" value="1"/>
</dbReference>
<dbReference type="PANTHER" id="PTHR43678">
    <property type="entry name" value="PUTATIVE (AFU_ORTHOLOGUE AFUA_2G00640)-RELATED"/>
    <property type="match status" value="1"/>
</dbReference>
<sequence>MTGHAHPQVDPGWFGLPRPAEVLPGSGRWQASAVRVTADDPQLTGEAARFARELADLGIGYGDEATVRLVRGRAGVSSESFFIDVDDDITIVVATAAGAFRATRQLLHNLRARRFVPRARVRSSPSVPERGLHLDAARKHYPAEWIAHLLHTLADVGINALQWHVSENEGFRVGSAAFPEIVSPEHISRTDAVRLADLAADLHIDLIPSLDMPGHLRHVLAQHPRLRLPPTGDPLDDAALNITDPAAVAFALALIDDVAALFPHSRRWHLGGDEFIDLTRTHEHELLRRTAHERLGPSASGFDLLTDFVNRVAAHLRGRGLAPRVWNDGMLRGEAVELDADVALTWWTNWHPAMQPLQRAVRTGRELVNFNDGLLYHVLGEKAGYRYPTAERIWGADWHPGLFPALPDGTRQELPAPYPAQLRGAFFSVWSDDPQAQTAHDVMRGIRRPLRAMAERSWNGGSTLSLAEFTELEERIGTVADTIGFP</sequence>
<organism evidence="4 5">
    <name type="scientific">Microbacterium soli</name>
    <dbReference type="NCBI Taxonomy" id="446075"/>
    <lineage>
        <taxon>Bacteria</taxon>
        <taxon>Bacillati</taxon>
        <taxon>Actinomycetota</taxon>
        <taxon>Actinomycetes</taxon>
        <taxon>Micrococcales</taxon>
        <taxon>Microbacteriaceae</taxon>
        <taxon>Microbacterium</taxon>
    </lineage>
</organism>
<comment type="similarity">
    <text evidence="1">Belongs to the glycosyl hydrolase 20 family.</text>
</comment>
<dbReference type="EMBL" id="BAABCP010000001">
    <property type="protein sequence ID" value="GAA3937546.1"/>
    <property type="molecule type" value="Genomic_DNA"/>
</dbReference>
<dbReference type="InterPro" id="IPR052764">
    <property type="entry name" value="GH20_Enzymes"/>
</dbReference>
<protein>
    <recommendedName>
        <fullName evidence="3">Glycoside hydrolase family 20 catalytic domain-containing protein</fullName>
    </recommendedName>
</protein>
<feature type="domain" description="Glycoside hydrolase family 20 catalytic" evidence="3">
    <location>
        <begin position="130"/>
        <end position="459"/>
    </location>
</feature>
<dbReference type="InterPro" id="IPR017853">
    <property type="entry name" value="GH"/>
</dbReference>
<proteinExistence type="inferred from homology"/>
<dbReference type="PRINTS" id="PR00738">
    <property type="entry name" value="GLHYDRLASE20"/>
</dbReference>
<evidence type="ECO:0000256" key="2">
    <source>
        <dbReference type="ARBA" id="ARBA00022801"/>
    </source>
</evidence>
<dbReference type="InterPro" id="IPR015883">
    <property type="entry name" value="Glyco_hydro_20_cat"/>
</dbReference>
<dbReference type="Gene3D" id="3.30.379.10">
    <property type="entry name" value="Chitobiase/beta-hexosaminidase domain 2-like"/>
    <property type="match status" value="1"/>
</dbReference>
<name>A0ABP7N5Z5_9MICO</name>
<gene>
    <name evidence="4" type="ORF">GCM10022383_14720</name>
</gene>
<dbReference type="InterPro" id="IPR025705">
    <property type="entry name" value="Beta_hexosaminidase_sua/sub"/>
</dbReference>
<dbReference type="Gene3D" id="3.20.20.80">
    <property type="entry name" value="Glycosidases"/>
    <property type="match status" value="1"/>
</dbReference>
<reference evidence="5" key="1">
    <citation type="journal article" date="2019" name="Int. J. Syst. Evol. Microbiol.">
        <title>The Global Catalogue of Microorganisms (GCM) 10K type strain sequencing project: providing services to taxonomists for standard genome sequencing and annotation.</title>
        <authorList>
            <consortium name="The Broad Institute Genomics Platform"/>
            <consortium name="The Broad Institute Genome Sequencing Center for Infectious Disease"/>
            <person name="Wu L."/>
            <person name="Ma J."/>
        </authorList>
    </citation>
    <scope>NUCLEOTIDE SEQUENCE [LARGE SCALE GENOMIC DNA]</scope>
    <source>
        <strain evidence="5">JCM 17024</strain>
    </source>
</reference>
<dbReference type="RefSeq" id="WP_344818888.1">
    <property type="nucleotide sequence ID" value="NZ_BAABCP010000001.1"/>
</dbReference>